<name>A0A3A8JPD5_9BACT</name>
<dbReference type="InterPro" id="IPR001845">
    <property type="entry name" value="HTH_ArsR_DNA-bd_dom"/>
</dbReference>
<dbReference type="Proteomes" id="UP000268094">
    <property type="component" value="Unassembled WGS sequence"/>
</dbReference>
<accession>A0A3A8JPD5</accession>
<evidence type="ECO:0000256" key="1">
    <source>
        <dbReference type="ARBA" id="ARBA00023015"/>
    </source>
</evidence>
<dbReference type="GO" id="GO:0003700">
    <property type="term" value="F:DNA-binding transcription factor activity"/>
    <property type="evidence" value="ECO:0007669"/>
    <property type="project" value="InterPro"/>
</dbReference>
<dbReference type="InterPro" id="IPR051081">
    <property type="entry name" value="HTH_MetalResp_TranReg"/>
</dbReference>
<dbReference type="InterPro" id="IPR011991">
    <property type="entry name" value="ArsR-like_HTH"/>
</dbReference>
<dbReference type="PANTHER" id="PTHR33154:SF33">
    <property type="entry name" value="TRANSCRIPTIONAL REPRESSOR SDPR"/>
    <property type="match status" value="1"/>
</dbReference>
<dbReference type="AlphaFoldDB" id="A0A3A8JPD5"/>
<gene>
    <name evidence="5" type="ORF">D7V88_01480</name>
</gene>
<dbReference type="RefSeq" id="WP_120538786.1">
    <property type="nucleotide sequence ID" value="NZ_RAVZ01000005.1"/>
</dbReference>
<keyword evidence="1" id="KW-0805">Transcription regulation</keyword>
<dbReference type="PRINTS" id="PR00778">
    <property type="entry name" value="HTHARSR"/>
</dbReference>
<feature type="domain" description="HTH arsR-type" evidence="4">
    <location>
        <begin position="1"/>
        <end position="87"/>
    </location>
</feature>
<evidence type="ECO:0000256" key="2">
    <source>
        <dbReference type="ARBA" id="ARBA00023125"/>
    </source>
</evidence>
<reference evidence="6" key="1">
    <citation type="submission" date="2018-09" db="EMBL/GenBank/DDBJ databases">
        <authorList>
            <person name="Livingstone P.G."/>
            <person name="Whitworth D.E."/>
        </authorList>
    </citation>
    <scope>NUCLEOTIDE SEQUENCE [LARGE SCALE GENOMIC DNA]</scope>
    <source>
        <strain evidence="6">CA054A</strain>
    </source>
</reference>
<dbReference type="Pfam" id="PF12840">
    <property type="entry name" value="HTH_20"/>
    <property type="match status" value="1"/>
</dbReference>
<evidence type="ECO:0000313" key="6">
    <source>
        <dbReference type="Proteomes" id="UP000268094"/>
    </source>
</evidence>
<evidence type="ECO:0000256" key="3">
    <source>
        <dbReference type="ARBA" id="ARBA00023163"/>
    </source>
</evidence>
<dbReference type="CDD" id="cd00090">
    <property type="entry name" value="HTH_ARSR"/>
    <property type="match status" value="1"/>
</dbReference>
<dbReference type="SUPFAM" id="SSF46785">
    <property type="entry name" value="Winged helix' DNA-binding domain"/>
    <property type="match status" value="1"/>
</dbReference>
<dbReference type="InterPro" id="IPR036388">
    <property type="entry name" value="WH-like_DNA-bd_sf"/>
</dbReference>
<organism evidence="5 6">
    <name type="scientific">Corallococcus terminator</name>
    <dbReference type="NCBI Taxonomy" id="2316733"/>
    <lineage>
        <taxon>Bacteria</taxon>
        <taxon>Pseudomonadati</taxon>
        <taxon>Myxococcota</taxon>
        <taxon>Myxococcia</taxon>
        <taxon>Myxococcales</taxon>
        <taxon>Cystobacterineae</taxon>
        <taxon>Myxococcaceae</taxon>
        <taxon>Corallococcus</taxon>
    </lineage>
</organism>
<dbReference type="OrthoDB" id="9800493at2"/>
<proteinExistence type="predicted"/>
<dbReference type="Gene3D" id="1.10.10.10">
    <property type="entry name" value="Winged helix-like DNA-binding domain superfamily/Winged helix DNA-binding domain"/>
    <property type="match status" value="1"/>
</dbReference>
<dbReference type="PROSITE" id="PS50987">
    <property type="entry name" value="HTH_ARSR_2"/>
    <property type="match status" value="1"/>
</dbReference>
<keyword evidence="6" id="KW-1185">Reference proteome</keyword>
<keyword evidence="3" id="KW-0804">Transcription</keyword>
<dbReference type="NCBIfam" id="NF033788">
    <property type="entry name" value="HTH_metalloreg"/>
    <property type="match status" value="1"/>
</dbReference>
<keyword evidence="2" id="KW-0238">DNA-binding</keyword>
<sequence>MIETFAALSDPHRFRIVELLRSGPRAVNDIGERLRLHQPQVSKHLRVLKEAGLVDVQPRAQQRLYELRAQPLRELHEWLERYHQLWDARFEAMDELLEELQQEEKPHGRSKK</sequence>
<dbReference type="GO" id="GO:0003677">
    <property type="term" value="F:DNA binding"/>
    <property type="evidence" value="ECO:0007669"/>
    <property type="project" value="UniProtKB-KW"/>
</dbReference>
<dbReference type="InterPro" id="IPR036390">
    <property type="entry name" value="WH_DNA-bd_sf"/>
</dbReference>
<evidence type="ECO:0000259" key="4">
    <source>
        <dbReference type="PROSITE" id="PS50987"/>
    </source>
</evidence>
<protein>
    <submittedName>
        <fullName evidence="5">ArsR family transcriptional regulator</fullName>
    </submittedName>
</protein>
<dbReference type="PANTHER" id="PTHR33154">
    <property type="entry name" value="TRANSCRIPTIONAL REGULATOR, ARSR FAMILY"/>
    <property type="match status" value="1"/>
</dbReference>
<evidence type="ECO:0000313" key="5">
    <source>
        <dbReference type="EMBL" id="RKG93640.1"/>
    </source>
</evidence>
<dbReference type="SMART" id="SM00418">
    <property type="entry name" value="HTH_ARSR"/>
    <property type="match status" value="1"/>
</dbReference>
<dbReference type="EMBL" id="RAVZ01000005">
    <property type="protein sequence ID" value="RKG93640.1"/>
    <property type="molecule type" value="Genomic_DNA"/>
</dbReference>
<comment type="caution">
    <text evidence="5">The sequence shown here is derived from an EMBL/GenBank/DDBJ whole genome shotgun (WGS) entry which is preliminary data.</text>
</comment>